<evidence type="ECO:0000313" key="4">
    <source>
        <dbReference type="EMBL" id="MBB5803818.1"/>
    </source>
</evidence>
<gene>
    <name evidence="4" type="ORF">F4560_003586</name>
</gene>
<feature type="compositionally biased region" description="Pro residues" evidence="1">
    <location>
        <begin position="634"/>
        <end position="643"/>
    </location>
</feature>
<feature type="compositionally biased region" description="Low complexity" evidence="1">
    <location>
        <begin position="927"/>
        <end position="940"/>
    </location>
</feature>
<dbReference type="GO" id="GO:0016740">
    <property type="term" value="F:transferase activity"/>
    <property type="evidence" value="ECO:0007669"/>
    <property type="project" value="UniProtKB-KW"/>
</dbReference>
<feature type="compositionally biased region" description="Basic and acidic residues" evidence="1">
    <location>
        <begin position="1019"/>
        <end position="1049"/>
    </location>
</feature>
<comment type="caution">
    <text evidence="4">The sequence shown here is derived from an EMBL/GenBank/DDBJ whole genome shotgun (WGS) entry which is preliminary data.</text>
</comment>
<feature type="compositionally biased region" description="Pro residues" evidence="1">
    <location>
        <begin position="830"/>
        <end position="903"/>
    </location>
</feature>
<evidence type="ECO:0000256" key="1">
    <source>
        <dbReference type="SAM" id="MobiDB-lite"/>
    </source>
</evidence>
<dbReference type="InterPro" id="IPR057746">
    <property type="entry name" value="CpnT-like_N"/>
</dbReference>
<dbReference type="GO" id="GO:0015969">
    <property type="term" value="P:guanosine tetraphosphate metabolic process"/>
    <property type="evidence" value="ECO:0007669"/>
    <property type="project" value="InterPro"/>
</dbReference>
<dbReference type="InterPro" id="IPR043519">
    <property type="entry name" value="NT_sf"/>
</dbReference>
<keyword evidence="2" id="KW-0472">Membrane</keyword>
<accession>A0A7W9M1F6</accession>
<feature type="compositionally biased region" description="Pro residues" evidence="1">
    <location>
        <begin position="655"/>
        <end position="683"/>
    </location>
</feature>
<dbReference type="Proteomes" id="UP000552097">
    <property type="component" value="Unassembled WGS sequence"/>
</dbReference>
<feature type="compositionally biased region" description="Low complexity" evidence="1">
    <location>
        <begin position="644"/>
        <end position="654"/>
    </location>
</feature>
<dbReference type="Gene3D" id="3.90.176.10">
    <property type="entry name" value="Toxin ADP-ribosyltransferase, Chain A, domain 1"/>
    <property type="match status" value="1"/>
</dbReference>
<dbReference type="RefSeq" id="WP_184921338.1">
    <property type="nucleotide sequence ID" value="NZ_JACHMO010000001.1"/>
</dbReference>
<keyword evidence="5" id="KW-1185">Reference proteome</keyword>
<dbReference type="SUPFAM" id="SSF140453">
    <property type="entry name" value="EsxAB dimer-like"/>
    <property type="match status" value="1"/>
</dbReference>
<keyword evidence="2" id="KW-0812">Transmembrane</keyword>
<feature type="compositionally biased region" description="Basic and acidic residues" evidence="1">
    <location>
        <begin position="1575"/>
        <end position="1586"/>
    </location>
</feature>
<feature type="compositionally biased region" description="Pro residues" evidence="1">
    <location>
        <begin position="705"/>
        <end position="816"/>
    </location>
</feature>
<dbReference type="InterPro" id="IPR028908">
    <property type="entry name" value="Tox-PL_dom"/>
</dbReference>
<feature type="compositionally biased region" description="Pro residues" evidence="1">
    <location>
        <begin position="941"/>
        <end position="961"/>
    </location>
</feature>
<feature type="compositionally biased region" description="Basic and acidic residues" evidence="1">
    <location>
        <begin position="1546"/>
        <end position="1558"/>
    </location>
</feature>
<dbReference type="InterPro" id="IPR036689">
    <property type="entry name" value="ESAT-6-like_sf"/>
</dbReference>
<feature type="compositionally biased region" description="Basic and acidic residues" evidence="1">
    <location>
        <begin position="1313"/>
        <end position="1324"/>
    </location>
</feature>
<protein>
    <submittedName>
        <fullName evidence="4">PpGpp synthetase/RelA/SpoT-type nucleotidyltransferase</fullName>
    </submittedName>
</protein>
<feature type="compositionally biased region" description="Acidic residues" evidence="1">
    <location>
        <begin position="994"/>
        <end position="1004"/>
    </location>
</feature>
<dbReference type="Pfam" id="PF15644">
    <property type="entry name" value="Gln_amidase"/>
    <property type="match status" value="1"/>
</dbReference>
<feature type="region of interest" description="Disordered" evidence="1">
    <location>
        <begin position="315"/>
        <end position="1072"/>
    </location>
</feature>
<feature type="domain" description="RelA/SpoT" evidence="3">
    <location>
        <begin position="1785"/>
        <end position="1897"/>
    </location>
</feature>
<evidence type="ECO:0000256" key="2">
    <source>
        <dbReference type="SAM" id="Phobius"/>
    </source>
</evidence>
<dbReference type="EMBL" id="JACHMO010000001">
    <property type="protein sequence ID" value="MBB5803818.1"/>
    <property type="molecule type" value="Genomic_DNA"/>
</dbReference>
<dbReference type="InterPro" id="IPR007685">
    <property type="entry name" value="RelA_SpoT"/>
</dbReference>
<evidence type="ECO:0000259" key="3">
    <source>
        <dbReference type="SMART" id="SM00954"/>
    </source>
</evidence>
<dbReference type="Gene3D" id="1.10.287.1060">
    <property type="entry name" value="ESAT-6-like"/>
    <property type="match status" value="1"/>
</dbReference>
<reference evidence="4 5" key="1">
    <citation type="submission" date="2020-08" db="EMBL/GenBank/DDBJ databases">
        <title>Sequencing the genomes of 1000 actinobacteria strains.</title>
        <authorList>
            <person name="Klenk H.-P."/>
        </authorList>
    </citation>
    <scope>NUCLEOTIDE SEQUENCE [LARGE SCALE GENOMIC DNA]</scope>
    <source>
        <strain evidence="4 5">DSM 45486</strain>
    </source>
</reference>
<feature type="compositionally biased region" description="Low complexity" evidence="1">
    <location>
        <begin position="367"/>
        <end position="448"/>
    </location>
</feature>
<dbReference type="SMART" id="SM00954">
    <property type="entry name" value="RelA_SpoT"/>
    <property type="match status" value="1"/>
</dbReference>
<keyword evidence="2" id="KW-1133">Transmembrane helix</keyword>
<sequence length="1945" mass="204057">MEIPDEVKWLLPIVVGESWPEGDEDKLRELRDAWHRAAEAIPQVSSTADRGASSIIGEWTGESAEAFEEAWKKYVDGDGAYFKSIAEACQALGDSCDATALDVEYTKYMIIASLIMLAISIAAMIASAVVTFGASTAGIVPAQIATRMTVQMIFRQLLQKLMQQGFKKVAQQVLQRVLREVATNVATGVALDAGIQAVQVASGDRKSWDWSKTGDAAVGGAVEGVVGAASNAVPAGATRGVADSVGGQVADSAVRAATRGAVEGVATTVGEAAVTGELDQLSASDVLMGASGGAVDRGVGGATDSLDAVRDMDVATPDAGVPRSGGGPDDSPIRETATRTSGLSPSLADRSDAAAPAGAGQVGTGQPGATAGNQPGQSPASAPSQSWVPPGGTATAGAMAPSSTAPSSTAPSGTAPSSTPTVQPSQTGTQHTAGSTSSGSATQPAPASVPSQGSSAPTGSGHTTQAPPSSTSQPGSAQTSTPTPSTSSTTASATGTSPATGSPTTGTGTSPTPAAGSSTTPGAGSNTPSSSSPSPAPSASPTSGTSSSTTPGTATNPAPTSTTPNTGSTTQGGSTGSNSSTATGTGSGTGSSQGSPTGGYGRAPAPSAGYGMAPPPPGNFGPQPGGYPTDPGRPQNPPNPPNPAQGNVFAAGTTAPPPPPRFDTPPVPQQHGTPPPPPPPMPGHQPGGTPPRAFNQGPPQRGPQGTPPQRGPIPPPPHQRAPHGTPPPRADMPPAGRPTPPPYTPAPPPRAPMPPSARPTAPPPAHRPPAGRPPMPPQGYAPNPPHPQGPPPPHRPAPPPAYPPPNAPRPQGPAPTGPHRRQDPADSRPPSQPNAPQPTTPPNPRTPEQPTPLTPAPTPEPSTPLPPPRTPDPATPPTPSRTPESPTPPKPWRAPEPATPPKTPRTSESPTPWRAPDPLTQSEPSRASEPATPPEQTTQPSPEPTPAEPPQTPHTPEPTPAAAPHDPTPSEQQDASPTPDPDHTPPESPADQATDADADTDQPEPDSANPDDPTENDPDTDRLDTDRLDTDRADTDHPADTDANPRDLGEDYLFDPNHRATPADNTAIDAGLTGDGRRAQITHDALAHRNASDSLSRLSDEGAIALHAYTGHDLFATANTAQRLGPEGMLAKDEPVDFERARHQMRAIVSAINELDPIEAELVRGIDVAGNEVLAKLIADQYVPGRTTVEPTVVSASIKESPDFVSKFGEDVEIHIQAKTARDIHELSQNKDEREAVSRPATQWYTHAKETVEVERNGVVKQKTVIRVEEVLPGDPRYLDRAAAEQEIADRRAANNANKETFDKLLKEAIRERLDGGKPDRPEPQKPIPTAPDDNHIHNRLSGFAGVDPMFDGGPVDVDTSGNHDWSPLARATNPPSEPAIHADTANPNQAAKYVAERHPHLAGVNPRFHDANAYEQGYQTNCTRGVVASALRQAGIDTEAGPLRPDQLETHGTLDYVRDQLGGQWQSHNDYDDVIRAMRDRPLDSRAVIAVKYLGPDGVEYGHVAEVVHTREGVAFVDPQTNSLMNLPHPPVTLDLLPHDLAEAKDRHTADPEKSTKDTTTTSDTGYGAAEPNQRPDDRPPPTREEIGRYLQEPRVQDAMRVADAISQRDPDSRIAVDGQKLHIGEAIAALLPRHPEMAALLRDVPFLENSLLARPQTLANLLRHPQAIEVLDDCVREVREHEDGPEALADHYDAEPAPGPALLTSEQAELSGRAKDIAERAPKIDRAQPDFIQANKDDTDYREQYLEGLYRNWATKQQQLHTLANEVAEATGGEAFSRRTEKSRVRAADKIAEYKNDASSLTDLVGSKIQYSTVADAYKGLDVLLNKIQADGSKVTIVKFKDRFLKPQDSGYRDLQFNVRLELDDGTFHVAELRLHLRAIDDVADFEHALYEVRRDFATLAGEEGRSMSAEERALAGAILSREKDLFGEAFAQGHGTVRNGDQ</sequence>
<feature type="region of interest" description="Disordered" evidence="1">
    <location>
        <begin position="1546"/>
        <end position="1586"/>
    </location>
</feature>
<feature type="compositionally biased region" description="Polar residues" evidence="1">
    <location>
        <begin position="449"/>
        <end position="462"/>
    </location>
</feature>
<feature type="compositionally biased region" description="Gly residues" evidence="1">
    <location>
        <begin position="585"/>
        <end position="601"/>
    </location>
</feature>
<feature type="compositionally biased region" description="Low complexity" evidence="1">
    <location>
        <begin position="463"/>
        <end position="584"/>
    </location>
</feature>
<keyword evidence="4" id="KW-0808">Transferase</keyword>
<evidence type="ECO:0000313" key="5">
    <source>
        <dbReference type="Proteomes" id="UP000552097"/>
    </source>
</evidence>
<feature type="transmembrane region" description="Helical" evidence="2">
    <location>
        <begin position="108"/>
        <end position="134"/>
    </location>
</feature>
<feature type="region of interest" description="Disordered" evidence="1">
    <location>
        <begin position="1313"/>
        <end position="1337"/>
    </location>
</feature>
<dbReference type="Pfam" id="PF25547">
    <property type="entry name" value="WXG100_2"/>
    <property type="match status" value="1"/>
</dbReference>
<dbReference type="SUPFAM" id="SSF81301">
    <property type="entry name" value="Nucleotidyltransferase"/>
    <property type="match status" value="1"/>
</dbReference>
<name>A0A7W9M1F6_9PSEU</name>
<proteinExistence type="predicted"/>
<organism evidence="4 5">
    <name type="scientific">Saccharothrix ecbatanensis</name>
    <dbReference type="NCBI Taxonomy" id="1105145"/>
    <lineage>
        <taxon>Bacteria</taxon>
        <taxon>Bacillati</taxon>
        <taxon>Actinomycetota</taxon>
        <taxon>Actinomycetes</taxon>
        <taxon>Pseudonocardiales</taxon>
        <taxon>Pseudonocardiaceae</taxon>
        <taxon>Saccharothrix</taxon>
    </lineage>
</organism>
<dbReference type="Gene3D" id="3.30.460.10">
    <property type="entry name" value="Beta Polymerase, domain 2"/>
    <property type="match status" value="1"/>
</dbReference>